<sequence>MENNYYAKNNTTYRVDGDTRVSLIFLYMQISDLHFVTSPPGQLIHPATPPRSSLFDFVSAFCFVNLSRENPHSQNNFCKDSTYTPTSITCIFMPSVL</sequence>
<keyword evidence="2" id="KW-1185">Reference proteome</keyword>
<evidence type="ECO:0000313" key="2">
    <source>
        <dbReference type="Proteomes" id="UP001054945"/>
    </source>
</evidence>
<reference evidence="1 2" key="1">
    <citation type="submission" date="2021-06" db="EMBL/GenBank/DDBJ databases">
        <title>Caerostris extrusa draft genome.</title>
        <authorList>
            <person name="Kono N."/>
            <person name="Arakawa K."/>
        </authorList>
    </citation>
    <scope>NUCLEOTIDE SEQUENCE [LARGE SCALE GENOMIC DNA]</scope>
</reference>
<dbReference type="Proteomes" id="UP001054945">
    <property type="component" value="Unassembled WGS sequence"/>
</dbReference>
<protein>
    <submittedName>
        <fullName evidence="1">Uncharacterized protein</fullName>
    </submittedName>
</protein>
<proteinExistence type="predicted"/>
<comment type="caution">
    <text evidence="1">The sequence shown here is derived from an EMBL/GenBank/DDBJ whole genome shotgun (WGS) entry which is preliminary data.</text>
</comment>
<accession>A0AAV4MYT3</accession>
<evidence type="ECO:0000313" key="1">
    <source>
        <dbReference type="EMBL" id="GIX76482.1"/>
    </source>
</evidence>
<name>A0AAV4MYT3_CAEEX</name>
<dbReference type="EMBL" id="BPLR01002665">
    <property type="protein sequence ID" value="GIX76482.1"/>
    <property type="molecule type" value="Genomic_DNA"/>
</dbReference>
<gene>
    <name evidence="1" type="ORF">CEXT_607891</name>
</gene>
<dbReference type="AlphaFoldDB" id="A0AAV4MYT3"/>
<organism evidence="1 2">
    <name type="scientific">Caerostris extrusa</name>
    <name type="common">Bark spider</name>
    <name type="synonym">Caerostris bankana</name>
    <dbReference type="NCBI Taxonomy" id="172846"/>
    <lineage>
        <taxon>Eukaryota</taxon>
        <taxon>Metazoa</taxon>
        <taxon>Ecdysozoa</taxon>
        <taxon>Arthropoda</taxon>
        <taxon>Chelicerata</taxon>
        <taxon>Arachnida</taxon>
        <taxon>Araneae</taxon>
        <taxon>Araneomorphae</taxon>
        <taxon>Entelegynae</taxon>
        <taxon>Araneoidea</taxon>
        <taxon>Araneidae</taxon>
        <taxon>Caerostris</taxon>
    </lineage>
</organism>